<evidence type="ECO:0000313" key="2">
    <source>
        <dbReference type="EMBL" id="KAJ3605832.1"/>
    </source>
</evidence>
<name>A0A9Q0IMA6_9TELE</name>
<proteinExistence type="predicted"/>
<dbReference type="AlphaFoldDB" id="A0A9Q0IMA6"/>
<feature type="region of interest" description="Disordered" evidence="1">
    <location>
        <begin position="1"/>
        <end position="29"/>
    </location>
</feature>
<dbReference type="EMBL" id="JANIIK010000043">
    <property type="protein sequence ID" value="KAJ3605832.1"/>
    <property type="molecule type" value="Genomic_DNA"/>
</dbReference>
<feature type="compositionally biased region" description="Polar residues" evidence="1">
    <location>
        <begin position="146"/>
        <end position="160"/>
    </location>
</feature>
<sequence>MGVQTHPHLSPFAGEPPGGRAPAQAAADPDGGLGLAGAVGGGEGLGVVTALTQDDAMLEARPTLGNALKRGGGGGEGGEGGGGGGLDQSRVVHCGGQDWLLQGSRSMGRWVRQWLSSTVSSSAGPIRRMHSTVLVLTPPSHVLPHSDQTPMNHLGTESHT</sequence>
<feature type="compositionally biased region" description="Gly residues" evidence="1">
    <location>
        <begin position="70"/>
        <end position="86"/>
    </location>
</feature>
<dbReference type="Proteomes" id="UP001148018">
    <property type="component" value="Unassembled WGS sequence"/>
</dbReference>
<evidence type="ECO:0000256" key="1">
    <source>
        <dbReference type="SAM" id="MobiDB-lite"/>
    </source>
</evidence>
<feature type="compositionally biased region" description="Low complexity" evidence="1">
    <location>
        <begin position="13"/>
        <end position="29"/>
    </location>
</feature>
<organism evidence="2 3">
    <name type="scientific">Muraenolepis orangiensis</name>
    <name type="common">Patagonian moray cod</name>
    <dbReference type="NCBI Taxonomy" id="630683"/>
    <lineage>
        <taxon>Eukaryota</taxon>
        <taxon>Metazoa</taxon>
        <taxon>Chordata</taxon>
        <taxon>Craniata</taxon>
        <taxon>Vertebrata</taxon>
        <taxon>Euteleostomi</taxon>
        <taxon>Actinopterygii</taxon>
        <taxon>Neopterygii</taxon>
        <taxon>Teleostei</taxon>
        <taxon>Neoteleostei</taxon>
        <taxon>Acanthomorphata</taxon>
        <taxon>Zeiogadaria</taxon>
        <taxon>Gadariae</taxon>
        <taxon>Gadiformes</taxon>
        <taxon>Muraenolepidoidei</taxon>
        <taxon>Muraenolepididae</taxon>
        <taxon>Muraenolepis</taxon>
    </lineage>
</organism>
<evidence type="ECO:0000313" key="3">
    <source>
        <dbReference type="Proteomes" id="UP001148018"/>
    </source>
</evidence>
<protein>
    <submittedName>
        <fullName evidence="2">Uncharacterized protein</fullName>
    </submittedName>
</protein>
<dbReference type="OrthoDB" id="10576622at2759"/>
<feature type="region of interest" description="Disordered" evidence="1">
    <location>
        <begin position="64"/>
        <end position="87"/>
    </location>
</feature>
<keyword evidence="3" id="KW-1185">Reference proteome</keyword>
<accession>A0A9Q0IMA6</accession>
<gene>
    <name evidence="2" type="ORF">NHX12_027876</name>
</gene>
<reference evidence="2" key="1">
    <citation type="submission" date="2022-07" db="EMBL/GenBank/DDBJ databases">
        <title>Chromosome-level genome of Muraenolepis orangiensis.</title>
        <authorList>
            <person name="Kim J."/>
        </authorList>
    </citation>
    <scope>NUCLEOTIDE SEQUENCE</scope>
    <source>
        <strain evidence="2">KU_S4_2022</strain>
        <tissue evidence="2">Muscle</tissue>
    </source>
</reference>
<comment type="caution">
    <text evidence="2">The sequence shown here is derived from an EMBL/GenBank/DDBJ whole genome shotgun (WGS) entry which is preliminary data.</text>
</comment>
<feature type="region of interest" description="Disordered" evidence="1">
    <location>
        <begin position="141"/>
        <end position="160"/>
    </location>
</feature>